<dbReference type="InterPro" id="IPR014235">
    <property type="entry name" value="Spore_PdaA"/>
</dbReference>
<dbReference type="InterPro" id="IPR011330">
    <property type="entry name" value="Glyco_hydro/deAcase_b/a-brl"/>
</dbReference>
<dbReference type="EMBL" id="JBHUIK010000008">
    <property type="protein sequence ID" value="MFD2216615.1"/>
    <property type="molecule type" value="Genomic_DNA"/>
</dbReference>
<dbReference type="SUPFAM" id="SSF88713">
    <property type="entry name" value="Glycoside hydrolase/deacetylase"/>
    <property type="match status" value="1"/>
</dbReference>
<protein>
    <submittedName>
        <fullName evidence="3">Delta-lactam-biosynthetic de-N-acetylase</fullName>
    </submittedName>
</protein>
<sequence>MKKLTVVLMFFCLCFISMNSVSAVSNNPIHWGFKKSRNHEPATAGEELDALLSKYGGFYIGDTTKKDIYLTFDNGYENGYTPKVLDVLKKQKVPATFFVTGHYLDSEPELVKRMVNEGHIVGNHSWYHPDLTTQSDEEFKKELESVRIKVEELTSQQGMSYLRPPRGIFSEKVLAKAEELGYTSVFWSLAFVDWKVDSQKGWKYSYDNIMKQIHPGSIILLHTVSKDNAEALDHAIEELRKQGYTFKSLDDLMINKMMDHPYLLSL</sequence>
<feature type="domain" description="NodB homology" evidence="2">
    <location>
        <begin position="66"/>
        <end position="247"/>
    </location>
</feature>
<comment type="caution">
    <text evidence="3">The sequence shown here is derived from an EMBL/GenBank/DDBJ whole genome shotgun (WGS) entry which is preliminary data.</text>
</comment>
<dbReference type="Pfam" id="PF01522">
    <property type="entry name" value="Polysacc_deac_1"/>
    <property type="match status" value="1"/>
</dbReference>
<dbReference type="CDD" id="cd10948">
    <property type="entry name" value="CE4_BsPdaA_like"/>
    <property type="match status" value="1"/>
</dbReference>
<dbReference type="Gene3D" id="3.20.20.370">
    <property type="entry name" value="Glycoside hydrolase/deacetylase"/>
    <property type="match status" value="1"/>
</dbReference>
<dbReference type="PANTHER" id="PTHR10587:SF78">
    <property type="entry name" value="PEPTIDOGLYCAN-N-ACETYLMURAMIC ACID DEACETYLASE PDAA"/>
    <property type="match status" value="1"/>
</dbReference>
<organism evidence="3 4">
    <name type="scientific">Metabacillus endolithicus</name>
    <dbReference type="NCBI Taxonomy" id="1535204"/>
    <lineage>
        <taxon>Bacteria</taxon>
        <taxon>Bacillati</taxon>
        <taxon>Bacillota</taxon>
        <taxon>Bacilli</taxon>
        <taxon>Bacillales</taxon>
        <taxon>Bacillaceae</taxon>
        <taxon>Metabacillus</taxon>
    </lineage>
</organism>
<evidence type="ECO:0000313" key="4">
    <source>
        <dbReference type="Proteomes" id="UP001597318"/>
    </source>
</evidence>
<evidence type="ECO:0000259" key="2">
    <source>
        <dbReference type="PROSITE" id="PS51677"/>
    </source>
</evidence>
<name>A0ABW5C6P3_9BACI</name>
<dbReference type="PROSITE" id="PS51677">
    <property type="entry name" value="NODB"/>
    <property type="match status" value="1"/>
</dbReference>
<dbReference type="RefSeq" id="WP_247339529.1">
    <property type="nucleotide sequence ID" value="NZ_CP095550.1"/>
</dbReference>
<evidence type="ECO:0000256" key="1">
    <source>
        <dbReference type="SAM" id="SignalP"/>
    </source>
</evidence>
<evidence type="ECO:0000313" key="3">
    <source>
        <dbReference type="EMBL" id="MFD2216615.1"/>
    </source>
</evidence>
<keyword evidence="4" id="KW-1185">Reference proteome</keyword>
<dbReference type="Proteomes" id="UP001597318">
    <property type="component" value="Unassembled WGS sequence"/>
</dbReference>
<proteinExistence type="predicted"/>
<keyword evidence="1" id="KW-0732">Signal</keyword>
<dbReference type="PANTHER" id="PTHR10587">
    <property type="entry name" value="GLYCOSYL TRANSFERASE-RELATED"/>
    <property type="match status" value="1"/>
</dbReference>
<dbReference type="InterPro" id="IPR002509">
    <property type="entry name" value="NODB_dom"/>
</dbReference>
<dbReference type="NCBIfam" id="TIGR02884">
    <property type="entry name" value="spore_pdaA"/>
    <property type="match status" value="1"/>
</dbReference>
<accession>A0ABW5C6P3</accession>
<reference evidence="4" key="1">
    <citation type="journal article" date="2019" name="Int. J. Syst. Evol. Microbiol.">
        <title>The Global Catalogue of Microorganisms (GCM) 10K type strain sequencing project: providing services to taxonomists for standard genome sequencing and annotation.</title>
        <authorList>
            <consortium name="The Broad Institute Genomics Platform"/>
            <consortium name="The Broad Institute Genome Sequencing Center for Infectious Disease"/>
            <person name="Wu L."/>
            <person name="Ma J."/>
        </authorList>
    </citation>
    <scope>NUCLEOTIDE SEQUENCE [LARGE SCALE GENOMIC DNA]</scope>
    <source>
        <strain evidence="4">CGMCC 1.15474</strain>
    </source>
</reference>
<feature type="chain" id="PRO_5046322850" evidence="1">
    <location>
        <begin position="24"/>
        <end position="266"/>
    </location>
</feature>
<feature type="signal peptide" evidence="1">
    <location>
        <begin position="1"/>
        <end position="23"/>
    </location>
</feature>
<gene>
    <name evidence="3" type="primary">pdaA</name>
    <name evidence="3" type="ORF">ACFSKK_23350</name>
</gene>
<dbReference type="InterPro" id="IPR050248">
    <property type="entry name" value="Polysacc_deacetylase_ArnD"/>
</dbReference>